<dbReference type="Gene3D" id="3.40.720.10">
    <property type="entry name" value="Alkaline Phosphatase, subunit A"/>
    <property type="match status" value="1"/>
</dbReference>
<keyword evidence="3" id="KW-0378">Hydrolase</keyword>
<comment type="similarity">
    <text evidence="1">Belongs to the sulfatase family.</text>
</comment>
<dbReference type="InterPro" id="IPR024607">
    <property type="entry name" value="Sulfatase_CS"/>
</dbReference>
<dbReference type="GO" id="GO:0046872">
    <property type="term" value="F:metal ion binding"/>
    <property type="evidence" value="ECO:0007669"/>
    <property type="project" value="UniProtKB-KW"/>
</dbReference>
<gene>
    <name evidence="6" type="ORF">S12H4_47228</name>
</gene>
<sequence length="101" mass="11071">MYSGLSYAQEVPNILLIQVDDLGVGDLAVNGNRFIKTPNIDKFAGEAVVYKDFYVHALCAPTRASLLTGRHFLKTGVSGVHGGRDYVNIDEVMFPELLKQA</sequence>
<organism evidence="6">
    <name type="scientific">marine sediment metagenome</name>
    <dbReference type="NCBI Taxonomy" id="412755"/>
    <lineage>
        <taxon>unclassified sequences</taxon>
        <taxon>metagenomes</taxon>
        <taxon>ecological metagenomes</taxon>
    </lineage>
</organism>
<dbReference type="InterPro" id="IPR000917">
    <property type="entry name" value="Sulfatase_N"/>
</dbReference>
<evidence type="ECO:0000256" key="1">
    <source>
        <dbReference type="ARBA" id="ARBA00008779"/>
    </source>
</evidence>
<evidence type="ECO:0000256" key="2">
    <source>
        <dbReference type="ARBA" id="ARBA00022723"/>
    </source>
</evidence>
<dbReference type="AlphaFoldDB" id="X1TUF2"/>
<dbReference type="PANTHER" id="PTHR42693:SF33">
    <property type="entry name" value="ARYLSULFATASE"/>
    <property type="match status" value="1"/>
</dbReference>
<proteinExistence type="inferred from homology"/>
<evidence type="ECO:0000313" key="6">
    <source>
        <dbReference type="EMBL" id="GAJ08889.1"/>
    </source>
</evidence>
<feature type="non-terminal residue" evidence="6">
    <location>
        <position position="101"/>
    </location>
</feature>
<comment type="caution">
    <text evidence="6">The sequence shown here is derived from an EMBL/GenBank/DDBJ whole genome shotgun (WGS) entry which is preliminary data.</text>
</comment>
<dbReference type="EMBL" id="BARW01029386">
    <property type="protein sequence ID" value="GAJ08889.1"/>
    <property type="molecule type" value="Genomic_DNA"/>
</dbReference>
<evidence type="ECO:0000259" key="5">
    <source>
        <dbReference type="Pfam" id="PF00884"/>
    </source>
</evidence>
<dbReference type="InterPro" id="IPR050738">
    <property type="entry name" value="Sulfatase"/>
</dbReference>
<accession>X1TUF2</accession>
<keyword evidence="4" id="KW-0106">Calcium</keyword>
<name>X1TUF2_9ZZZZ</name>
<dbReference type="PROSITE" id="PS00523">
    <property type="entry name" value="SULFATASE_1"/>
    <property type="match status" value="1"/>
</dbReference>
<keyword evidence="2" id="KW-0479">Metal-binding</keyword>
<dbReference type="InterPro" id="IPR017850">
    <property type="entry name" value="Alkaline_phosphatase_core_sf"/>
</dbReference>
<dbReference type="GO" id="GO:0004065">
    <property type="term" value="F:arylsulfatase activity"/>
    <property type="evidence" value="ECO:0007669"/>
    <property type="project" value="TreeGrafter"/>
</dbReference>
<reference evidence="6" key="1">
    <citation type="journal article" date="2014" name="Front. Microbiol.">
        <title>High frequency of phylogenetically diverse reductive dehalogenase-homologous genes in deep subseafloor sedimentary metagenomes.</title>
        <authorList>
            <person name="Kawai M."/>
            <person name="Futagami T."/>
            <person name="Toyoda A."/>
            <person name="Takaki Y."/>
            <person name="Nishi S."/>
            <person name="Hori S."/>
            <person name="Arai W."/>
            <person name="Tsubouchi T."/>
            <person name="Morono Y."/>
            <person name="Uchiyama I."/>
            <person name="Ito T."/>
            <person name="Fujiyama A."/>
            <person name="Inagaki F."/>
            <person name="Takami H."/>
        </authorList>
    </citation>
    <scope>NUCLEOTIDE SEQUENCE</scope>
    <source>
        <strain evidence="6">Expedition CK06-06</strain>
    </source>
</reference>
<dbReference type="SUPFAM" id="SSF53649">
    <property type="entry name" value="Alkaline phosphatase-like"/>
    <property type="match status" value="1"/>
</dbReference>
<dbReference type="Pfam" id="PF00884">
    <property type="entry name" value="Sulfatase"/>
    <property type="match status" value="1"/>
</dbReference>
<feature type="domain" description="Sulfatase N-terminal" evidence="5">
    <location>
        <begin position="12"/>
        <end position="101"/>
    </location>
</feature>
<evidence type="ECO:0000256" key="4">
    <source>
        <dbReference type="ARBA" id="ARBA00022837"/>
    </source>
</evidence>
<protein>
    <recommendedName>
        <fullName evidence="5">Sulfatase N-terminal domain-containing protein</fullName>
    </recommendedName>
</protein>
<dbReference type="PANTHER" id="PTHR42693">
    <property type="entry name" value="ARYLSULFATASE FAMILY MEMBER"/>
    <property type="match status" value="1"/>
</dbReference>
<evidence type="ECO:0000256" key="3">
    <source>
        <dbReference type="ARBA" id="ARBA00022801"/>
    </source>
</evidence>